<feature type="domain" description="F-box" evidence="1">
    <location>
        <begin position="7"/>
        <end position="46"/>
    </location>
</feature>
<evidence type="ECO:0000259" key="2">
    <source>
        <dbReference type="Pfam" id="PF07735"/>
    </source>
</evidence>
<dbReference type="Proteomes" id="UP000483820">
    <property type="component" value="Chromosome V"/>
</dbReference>
<dbReference type="InterPro" id="IPR012885">
    <property type="entry name" value="F-box_Sdz-33"/>
</dbReference>
<organism evidence="3 4">
    <name type="scientific">Caenorhabditis remanei</name>
    <name type="common">Caenorhabditis vulgaris</name>
    <dbReference type="NCBI Taxonomy" id="31234"/>
    <lineage>
        <taxon>Eukaryota</taxon>
        <taxon>Metazoa</taxon>
        <taxon>Ecdysozoa</taxon>
        <taxon>Nematoda</taxon>
        <taxon>Chromadorea</taxon>
        <taxon>Rhabditida</taxon>
        <taxon>Rhabditina</taxon>
        <taxon>Rhabditomorpha</taxon>
        <taxon>Rhabditoidea</taxon>
        <taxon>Rhabditidae</taxon>
        <taxon>Peloderinae</taxon>
        <taxon>Caenorhabditis</taxon>
    </lineage>
</organism>
<gene>
    <name evidence="3" type="ORF">GCK72_021234</name>
</gene>
<sequence>MTTPFPLLRLPYPVLMLALEQMPFIERFSLSILSKQVRIFLKLLKMKCKQINLKHEYGAIRMEVLFDNLVEKFRLEMFTSGYVEFKYREDALLCNTSGVPPMNYAISIMDVMHCKSIHQFRIVEIPERNILPLLVNLPKIYEVVVDETYNSSSPDSLLQKMLNIVLPVSSAVTISAFVVKPKYLREILKGNLDSVTVGNHRVGNTANYGLRFSLNALRITNAKALDLYNVILNSKDMNRFFKLWMKKKCDPRLEYLRARKYRDGNEDRLLKGLNAVGMPIRTDRTFRVLGNVEQLRSDEETTTEFDITRVDGRQATIRFGESDEYNFIDFYVWPESPNDTTDFEPDQSSLTEHIHRIVSRHGLLERF</sequence>
<dbReference type="PANTHER" id="PTHR22899">
    <property type="entry name" value="CYCLIN-RELATED F-BOX FAMILY"/>
    <property type="match status" value="1"/>
</dbReference>
<proteinExistence type="predicted"/>
<reference evidence="3 4" key="1">
    <citation type="submission" date="2019-12" db="EMBL/GenBank/DDBJ databases">
        <title>Chromosome-level assembly of the Caenorhabditis remanei genome.</title>
        <authorList>
            <person name="Teterina A.A."/>
            <person name="Willis J.H."/>
            <person name="Phillips P.C."/>
        </authorList>
    </citation>
    <scope>NUCLEOTIDE SEQUENCE [LARGE SCALE GENOMIC DNA]</scope>
    <source>
        <strain evidence="3 4">PX506</strain>
        <tissue evidence="3">Whole organism</tissue>
    </source>
</reference>
<dbReference type="Pfam" id="PF00646">
    <property type="entry name" value="F-box"/>
    <property type="match status" value="1"/>
</dbReference>
<accession>A0A6A5GJ89</accession>
<dbReference type="RefSeq" id="XP_053583038.1">
    <property type="nucleotide sequence ID" value="XM_053734125.1"/>
</dbReference>
<evidence type="ECO:0008006" key="5">
    <source>
        <dbReference type="Google" id="ProtNLM"/>
    </source>
</evidence>
<dbReference type="InterPro" id="IPR053222">
    <property type="entry name" value="Zygotic_Embryogenesis-Asso"/>
</dbReference>
<dbReference type="KEGG" id="crq:GCK72_021234"/>
<dbReference type="GeneID" id="9827125"/>
<dbReference type="InterPro" id="IPR001810">
    <property type="entry name" value="F-box_dom"/>
</dbReference>
<evidence type="ECO:0000259" key="1">
    <source>
        <dbReference type="Pfam" id="PF00646"/>
    </source>
</evidence>
<dbReference type="Pfam" id="PF07735">
    <property type="entry name" value="FBA_2"/>
    <property type="match status" value="1"/>
</dbReference>
<comment type="caution">
    <text evidence="3">The sequence shown here is derived from an EMBL/GenBank/DDBJ whole genome shotgun (WGS) entry which is preliminary data.</text>
</comment>
<evidence type="ECO:0000313" key="3">
    <source>
        <dbReference type="EMBL" id="KAF1754671.1"/>
    </source>
</evidence>
<dbReference type="CTD" id="9827125"/>
<dbReference type="EMBL" id="WUAV01000005">
    <property type="protein sequence ID" value="KAF1754671.1"/>
    <property type="molecule type" value="Genomic_DNA"/>
</dbReference>
<feature type="domain" description="Sdz-33 F-box" evidence="2">
    <location>
        <begin position="184"/>
        <end position="257"/>
    </location>
</feature>
<name>A0A6A5GJ89_CAERE</name>
<evidence type="ECO:0000313" key="4">
    <source>
        <dbReference type="Proteomes" id="UP000483820"/>
    </source>
</evidence>
<dbReference type="PANTHER" id="PTHR22899:SF0">
    <property type="entry name" value="F-BOX ASSOCIATED DOMAIN-CONTAINING PROTEIN-RELATED"/>
    <property type="match status" value="1"/>
</dbReference>
<dbReference type="AlphaFoldDB" id="A0A6A5GJ89"/>
<protein>
    <recommendedName>
        <fullName evidence="5">F-box domain-containing protein</fullName>
    </recommendedName>
</protein>